<comment type="caution">
    <text evidence="1">The sequence shown here is derived from an EMBL/GenBank/DDBJ whole genome shotgun (WGS) entry which is preliminary data.</text>
</comment>
<accession>A0ABD3RXF9</accession>
<keyword evidence="2" id="KW-1185">Reference proteome</keyword>
<sequence>MVLDPDMILLRPLTYDCTNSNVTIRDSKRGLPKGAPYMATGRDMFAIVYMWCELMPRVHTMSRAMMGEMYGWSLAAAHLKLPHILATSFMISATNVGSLEGWQLIDQLKDDELCEYSTIREKEGKLPYVIH</sequence>
<reference evidence="1 2" key="1">
    <citation type="submission" date="2024-10" db="EMBL/GenBank/DDBJ databases">
        <title>Updated reference genomes for cyclostephanoid diatoms.</title>
        <authorList>
            <person name="Roberts W.R."/>
            <person name="Alverson A.J."/>
        </authorList>
    </citation>
    <scope>NUCLEOTIDE SEQUENCE [LARGE SCALE GENOMIC DNA]</scope>
    <source>
        <strain evidence="1 2">AJA228-03</strain>
    </source>
</reference>
<gene>
    <name evidence="1" type="ORF">ACHAXA_006956</name>
</gene>
<evidence type="ECO:0000313" key="1">
    <source>
        <dbReference type="EMBL" id="KAL3816880.1"/>
    </source>
</evidence>
<dbReference type="AlphaFoldDB" id="A0ABD3RXF9"/>
<dbReference type="Proteomes" id="UP001530377">
    <property type="component" value="Unassembled WGS sequence"/>
</dbReference>
<dbReference type="EMBL" id="JALLPB020000127">
    <property type="protein sequence ID" value="KAL3816880.1"/>
    <property type="molecule type" value="Genomic_DNA"/>
</dbReference>
<evidence type="ECO:0000313" key="2">
    <source>
        <dbReference type="Proteomes" id="UP001530377"/>
    </source>
</evidence>
<proteinExistence type="predicted"/>
<name>A0ABD3RXF9_9STRA</name>
<protein>
    <submittedName>
        <fullName evidence="1">Uncharacterized protein</fullName>
    </submittedName>
</protein>
<organism evidence="1 2">
    <name type="scientific">Cyclostephanos tholiformis</name>
    <dbReference type="NCBI Taxonomy" id="382380"/>
    <lineage>
        <taxon>Eukaryota</taxon>
        <taxon>Sar</taxon>
        <taxon>Stramenopiles</taxon>
        <taxon>Ochrophyta</taxon>
        <taxon>Bacillariophyta</taxon>
        <taxon>Coscinodiscophyceae</taxon>
        <taxon>Thalassiosirophycidae</taxon>
        <taxon>Stephanodiscales</taxon>
        <taxon>Stephanodiscaceae</taxon>
        <taxon>Cyclostephanos</taxon>
    </lineage>
</organism>